<dbReference type="CDD" id="cd00590">
    <property type="entry name" value="RRM_SF"/>
    <property type="match status" value="1"/>
</dbReference>
<accession>A0A9N9CTC6</accession>
<dbReference type="AlphaFoldDB" id="A0A9N9CTC6"/>
<dbReference type="PANTHER" id="PTHR23147">
    <property type="entry name" value="SERINE/ARGININE RICH SPLICING FACTOR"/>
    <property type="match status" value="1"/>
</dbReference>
<gene>
    <name evidence="4" type="ORF">CPELLU_LOCUS7425</name>
</gene>
<dbReference type="Gene3D" id="3.30.70.330">
    <property type="match status" value="1"/>
</dbReference>
<name>A0A9N9CTC6_9GLOM</name>
<comment type="caution">
    <text evidence="4">The sequence shown here is derived from an EMBL/GenBank/DDBJ whole genome shotgun (WGS) entry which is preliminary data.</text>
</comment>
<organism evidence="4 5">
    <name type="scientific">Cetraspora pellucida</name>
    <dbReference type="NCBI Taxonomy" id="1433469"/>
    <lineage>
        <taxon>Eukaryota</taxon>
        <taxon>Fungi</taxon>
        <taxon>Fungi incertae sedis</taxon>
        <taxon>Mucoromycota</taxon>
        <taxon>Glomeromycotina</taxon>
        <taxon>Glomeromycetes</taxon>
        <taxon>Diversisporales</taxon>
        <taxon>Gigasporaceae</taxon>
        <taxon>Cetraspora</taxon>
    </lineage>
</organism>
<proteinExistence type="predicted"/>
<keyword evidence="1" id="KW-0694">RNA-binding</keyword>
<dbReference type="Proteomes" id="UP000789759">
    <property type="component" value="Unassembled WGS sequence"/>
</dbReference>
<evidence type="ECO:0000313" key="4">
    <source>
        <dbReference type="EMBL" id="CAG8610379.1"/>
    </source>
</evidence>
<feature type="compositionally biased region" description="Polar residues" evidence="2">
    <location>
        <begin position="241"/>
        <end position="250"/>
    </location>
</feature>
<feature type="domain" description="RRM" evidence="3">
    <location>
        <begin position="129"/>
        <end position="217"/>
    </location>
</feature>
<dbReference type="EMBL" id="CAJVQA010004972">
    <property type="protein sequence ID" value="CAG8610379.1"/>
    <property type="molecule type" value="Genomic_DNA"/>
</dbReference>
<sequence length="273" mass="32028">MDQQNGTSRSESVPPPPSQHPETVSGGGTHPYSSRKDRSLSPRSGYRRSSYSPRRRSPSPRGYRNGREERYREDRYAREDRYDRGYPRGGGYREDRGYRDNFYGSERRGPPRRSKPIDRGSEKERRDSTTLYVGNLPYAFREQDVADMFERYGRLRKVTVQLDHYTGRNKGIDWKCYWMFSFAFVEFEDRRDAEDAFDKYNGTNVEGRRLKLDWDIGLSKKDAHRRDKYAVMDNYGRPDPSLQSSDQRGSSPFMRGLSPPYRAGGRSSSPYRR</sequence>
<evidence type="ECO:0000313" key="5">
    <source>
        <dbReference type="Proteomes" id="UP000789759"/>
    </source>
</evidence>
<dbReference type="InterPro" id="IPR050907">
    <property type="entry name" value="SRSF"/>
</dbReference>
<dbReference type="SMART" id="SM00360">
    <property type="entry name" value="RRM"/>
    <property type="match status" value="1"/>
</dbReference>
<dbReference type="PROSITE" id="PS50102">
    <property type="entry name" value="RRM"/>
    <property type="match status" value="1"/>
</dbReference>
<keyword evidence="5" id="KW-1185">Reference proteome</keyword>
<feature type="region of interest" description="Disordered" evidence="2">
    <location>
        <begin position="229"/>
        <end position="273"/>
    </location>
</feature>
<dbReference type="GO" id="GO:0003723">
    <property type="term" value="F:RNA binding"/>
    <property type="evidence" value="ECO:0007669"/>
    <property type="project" value="UniProtKB-UniRule"/>
</dbReference>
<dbReference type="InterPro" id="IPR012677">
    <property type="entry name" value="Nucleotide-bd_a/b_plait_sf"/>
</dbReference>
<evidence type="ECO:0000256" key="1">
    <source>
        <dbReference type="PROSITE-ProRule" id="PRU00176"/>
    </source>
</evidence>
<evidence type="ECO:0000256" key="2">
    <source>
        <dbReference type="SAM" id="MobiDB-lite"/>
    </source>
</evidence>
<dbReference type="InterPro" id="IPR035979">
    <property type="entry name" value="RBD_domain_sf"/>
</dbReference>
<feature type="region of interest" description="Disordered" evidence="2">
    <location>
        <begin position="1"/>
        <end position="128"/>
    </location>
</feature>
<feature type="compositionally biased region" description="Polar residues" evidence="2">
    <location>
        <begin position="1"/>
        <end position="11"/>
    </location>
</feature>
<dbReference type="Pfam" id="PF00076">
    <property type="entry name" value="RRM_1"/>
    <property type="match status" value="1"/>
</dbReference>
<protein>
    <submittedName>
        <fullName evidence="4">5341_t:CDS:1</fullName>
    </submittedName>
</protein>
<dbReference type="InterPro" id="IPR000504">
    <property type="entry name" value="RRM_dom"/>
</dbReference>
<feature type="compositionally biased region" description="Low complexity" evidence="2">
    <location>
        <begin position="41"/>
        <end position="52"/>
    </location>
</feature>
<feature type="compositionally biased region" description="Basic and acidic residues" evidence="2">
    <location>
        <begin position="65"/>
        <end position="128"/>
    </location>
</feature>
<evidence type="ECO:0000259" key="3">
    <source>
        <dbReference type="PROSITE" id="PS50102"/>
    </source>
</evidence>
<dbReference type="OrthoDB" id="439808at2759"/>
<reference evidence="4" key="1">
    <citation type="submission" date="2021-06" db="EMBL/GenBank/DDBJ databases">
        <authorList>
            <person name="Kallberg Y."/>
            <person name="Tangrot J."/>
            <person name="Rosling A."/>
        </authorList>
    </citation>
    <scope>NUCLEOTIDE SEQUENCE</scope>
    <source>
        <strain evidence="4">FL966</strain>
    </source>
</reference>
<dbReference type="SUPFAM" id="SSF54928">
    <property type="entry name" value="RNA-binding domain, RBD"/>
    <property type="match status" value="1"/>
</dbReference>